<protein>
    <submittedName>
        <fullName evidence="7">Down syndrome cell adhesion molecule homolog</fullName>
    </submittedName>
</protein>
<keyword evidence="1" id="KW-0677">Repeat</keyword>
<evidence type="ECO:0000313" key="6">
    <source>
        <dbReference type="Proteomes" id="UP000694941"/>
    </source>
</evidence>
<dbReference type="Pfam" id="PF00041">
    <property type="entry name" value="fn3"/>
    <property type="match status" value="3"/>
</dbReference>
<dbReference type="InterPro" id="IPR007110">
    <property type="entry name" value="Ig-like_dom"/>
</dbReference>
<accession>A0ABM1S5H6</accession>
<sequence length="571" mass="64564">MYDMLKYITVPARFEQKFTVERVRHGETAYLRCNAHGDNPIILTWLKDKVILSKIDNARFQIYDRTREQGTQSEIRIHAVDRNDNGLYTCQAENSSGKDKRNIKLLVLEVPDSPSDVRIEHVWSRSTSLSWTVPYSGNSPILKYIIHYWRDEDGAPQRLQEQPVSSTETSALLQNLHPGSSYIVKVLAVNEVGRGNPTDSRSFVTQEEEPGAPPTDVRVDTKGTETLLITWKAPPKNDWNGHLVGYYVGYKVRNSSAPFSLRTVNVSKHQGQEYFLRHLKRNTEYAVTVSAFNSAGSGQQSQVIFKRTADADLPPPPNVFLVSRSTNSVGLKWTQKSEDLLITHYTLYYTEEEGPWKEVTIPVFDNNFFELQGLKQGTFYQIYLEASSEKGNSDPSERISIRTEAVSDWKPHVVLNGEEDRSSHLNWSVVIPVTSAIVVIVIVISISCFYVKREQLKHREALKAGAESTYPYSIGGPMPYMTIQRYTSVEKARKLSPSPPPPPPLSLVPSIYSDDYPAPYATLPLHYSASNRWRSIQNGGSVPDQISKHCDQKTENTLEQTAEVHHYDVAA</sequence>
<keyword evidence="3" id="KW-0812">Transmembrane</keyword>
<dbReference type="PANTHER" id="PTHR13817:SF102">
    <property type="entry name" value="DOWN SYNDROME CELL ADHESION MOLECULE-LIKE PROTEIN DSCAM2"/>
    <property type="match status" value="1"/>
</dbReference>
<dbReference type="PANTHER" id="PTHR13817">
    <property type="entry name" value="TITIN"/>
    <property type="match status" value="1"/>
</dbReference>
<dbReference type="CDD" id="cd00063">
    <property type="entry name" value="FN3"/>
    <property type="match status" value="3"/>
</dbReference>
<dbReference type="InterPro" id="IPR013098">
    <property type="entry name" value="Ig_I-set"/>
</dbReference>
<keyword evidence="3" id="KW-0472">Membrane</keyword>
<reference evidence="7" key="1">
    <citation type="submission" date="2025-08" db="UniProtKB">
        <authorList>
            <consortium name="RefSeq"/>
        </authorList>
    </citation>
    <scope>IDENTIFICATION</scope>
    <source>
        <tissue evidence="7">Muscle</tissue>
    </source>
</reference>
<evidence type="ECO:0000256" key="1">
    <source>
        <dbReference type="ARBA" id="ARBA00022737"/>
    </source>
</evidence>
<evidence type="ECO:0000259" key="5">
    <source>
        <dbReference type="PROSITE" id="PS50853"/>
    </source>
</evidence>
<keyword evidence="3" id="KW-1133">Transmembrane helix</keyword>
<dbReference type="InterPro" id="IPR036116">
    <property type="entry name" value="FN3_sf"/>
</dbReference>
<dbReference type="InterPro" id="IPR050964">
    <property type="entry name" value="Striated_Muscle_Regulatory"/>
</dbReference>
<dbReference type="InterPro" id="IPR036179">
    <property type="entry name" value="Ig-like_dom_sf"/>
</dbReference>
<evidence type="ECO:0000313" key="7">
    <source>
        <dbReference type="RefSeq" id="XP_022238881.1"/>
    </source>
</evidence>
<dbReference type="InterPro" id="IPR003961">
    <property type="entry name" value="FN3_dom"/>
</dbReference>
<dbReference type="PROSITE" id="PS50853">
    <property type="entry name" value="FN3"/>
    <property type="match status" value="3"/>
</dbReference>
<keyword evidence="6" id="KW-1185">Reference proteome</keyword>
<evidence type="ECO:0000256" key="3">
    <source>
        <dbReference type="SAM" id="Phobius"/>
    </source>
</evidence>
<dbReference type="Gene3D" id="2.60.40.10">
    <property type="entry name" value="Immunoglobulins"/>
    <property type="match status" value="4"/>
</dbReference>
<dbReference type="SUPFAM" id="SSF49265">
    <property type="entry name" value="Fibronectin type III"/>
    <property type="match status" value="2"/>
</dbReference>
<feature type="domain" description="Fibronectin type-III" evidence="5">
    <location>
        <begin position="315"/>
        <end position="406"/>
    </location>
</feature>
<feature type="transmembrane region" description="Helical" evidence="3">
    <location>
        <begin position="429"/>
        <end position="451"/>
    </location>
</feature>
<feature type="domain" description="Ig-like" evidence="4">
    <location>
        <begin position="11"/>
        <end position="104"/>
    </location>
</feature>
<dbReference type="Proteomes" id="UP000694941">
    <property type="component" value="Unplaced"/>
</dbReference>
<dbReference type="InterPro" id="IPR003599">
    <property type="entry name" value="Ig_sub"/>
</dbReference>
<evidence type="ECO:0000256" key="2">
    <source>
        <dbReference type="SAM" id="MobiDB-lite"/>
    </source>
</evidence>
<gene>
    <name evidence="7" type="primary">LOC111085294</name>
</gene>
<dbReference type="SMART" id="SM00409">
    <property type="entry name" value="IG"/>
    <property type="match status" value="1"/>
</dbReference>
<feature type="region of interest" description="Disordered" evidence="2">
    <location>
        <begin position="196"/>
        <end position="216"/>
    </location>
</feature>
<proteinExistence type="predicted"/>
<dbReference type="PRINTS" id="PR00014">
    <property type="entry name" value="FNTYPEIII"/>
</dbReference>
<dbReference type="Pfam" id="PF07679">
    <property type="entry name" value="I-set"/>
    <property type="match status" value="1"/>
</dbReference>
<dbReference type="SMART" id="SM00060">
    <property type="entry name" value="FN3"/>
    <property type="match status" value="3"/>
</dbReference>
<dbReference type="SMART" id="SM00408">
    <property type="entry name" value="IGc2"/>
    <property type="match status" value="1"/>
</dbReference>
<dbReference type="GeneID" id="111085294"/>
<evidence type="ECO:0000259" key="4">
    <source>
        <dbReference type="PROSITE" id="PS50835"/>
    </source>
</evidence>
<dbReference type="RefSeq" id="XP_022238881.1">
    <property type="nucleotide sequence ID" value="XM_022383173.1"/>
</dbReference>
<name>A0ABM1S5H6_LIMPO</name>
<dbReference type="SUPFAM" id="SSF48726">
    <property type="entry name" value="Immunoglobulin"/>
    <property type="match status" value="1"/>
</dbReference>
<organism evidence="6 7">
    <name type="scientific">Limulus polyphemus</name>
    <name type="common">Atlantic horseshoe crab</name>
    <dbReference type="NCBI Taxonomy" id="6850"/>
    <lineage>
        <taxon>Eukaryota</taxon>
        <taxon>Metazoa</taxon>
        <taxon>Ecdysozoa</taxon>
        <taxon>Arthropoda</taxon>
        <taxon>Chelicerata</taxon>
        <taxon>Merostomata</taxon>
        <taxon>Xiphosura</taxon>
        <taxon>Limulidae</taxon>
        <taxon>Limulus</taxon>
    </lineage>
</organism>
<feature type="domain" description="Fibronectin type-III" evidence="5">
    <location>
        <begin position="113"/>
        <end position="208"/>
    </location>
</feature>
<feature type="domain" description="Fibronectin type-III" evidence="5">
    <location>
        <begin position="213"/>
        <end position="311"/>
    </location>
</feature>
<dbReference type="InterPro" id="IPR013783">
    <property type="entry name" value="Ig-like_fold"/>
</dbReference>
<dbReference type="InterPro" id="IPR003598">
    <property type="entry name" value="Ig_sub2"/>
</dbReference>
<dbReference type="PROSITE" id="PS50835">
    <property type="entry name" value="IG_LIKE"/>
    <property type="match status" value="1"/>
</dbReference>